<evidence type="ECO:0000313" key="1">
    <source>
        <dbReference type="EMBL" id="MFC7095908.1"/>
    </source>
</evidence>
<proteinExistence type="predicted"/>
<protein>
    <submittedName>
        <fullName evidence="1">Uncharacterized protein</fullName>
    </submittedName>
</protein>
<dbReference type="AlphaFoldDB" id="A0ABD5WVL2"/>
<dbReference type="GeneID" id="79270214"/>
<accession>A0ABD5WVL2</accession>
<organism evidence="1 2">
    <name type="scientific">Halobaculum marinum</name>
    <dbReference type="NCBI Taxonomy" id="3031996"/>
    <lineage>
        <taxon>Archaea</taxon>
        <taxon>Methanobacteriati</taxon>
        <taxon>Methanobacteriota</taxon>
        <taxon>Stenosarchaea group</taxon>
        <taxon>Halobacteria</taxon>
        <taxon>Halobacteriales</taxon>
        <taxon>Haloferacaceae</taxon>
        <taxon>Halobaculum</taxon>
    </lineage>
</organism>
<keyword evidence="2" id="KW-1185">Reference proteome</keyword>
<dbReference type="RefSeq" id="WP_276236610.1">
    <property type="nucleotide sequence ID" value="NZ_CP119989.1"/>
</dbReference>
<dbReference type="Proteomes" id="UP001596388">
    <property type="component" value="Unassembled WGS sequence"/>
</dbReference>
<evidence type="ECO:0000313" key="2">
    <source>
        <dbReference type="Proteomes" id="UP001596388"/>
    </source>
</evidence>
<name>A0ABD5WVL2_9EURY</name>
<reference evidence="1 2" key="1">
    <citation type="journal article" date="2019" name="Int. J. Syst. Evol. Microbiol.">
        <title>The Global Catalogue of Microorganisms (GCM) 10K type strain sequencing project: providing services to taxonomists for standard genome sequencing and annotation.</title>
        <authorList>
            <consortium name="The Broad Institute Genomics Platform"/>
            <consortium name="The Broad Institute Genome Sequencing Center for Infectious Disease"/>
            <person name="Wu L."/>
            <person name="Ma J."/>
        </authorList>
    </citation>
    <scope>NUCLEOTIDE SEQUENCE [LARGE SCALE GENOMIC DNA]</scope>
    <source>
        <strain evidence="1 2">DT55</strain>
    </source>
</reference>
<dbReference type="EMBL" id="JBHTAG010000002">
    <property type="protein sequence ID" value="MFC7095908.1"/>
    <property type="molecule type" value="Genomic_DNA"/>
</dbReference>
<comment type="caution">
    <text evidence="1">The sequence shown here is derived from an EMBL/GenBank/DDBJ whole genome shotgun (WGS) entry which is preliminary data.</text>
</comment>
<sequence length="86" mass="9729">MPETYVCPYCRATVERDYRVQYVIRSCPECGDHGRSVHAEVAAALDDLSSDDLPDGWADRPLDERLLVAVREGLLEIAETRLPPRE</sequence>
<gene>
    <name evidence="1" type="ORF">ACFQKD_01195</name>
</gene>